<reference evidence="2" key="1">
    <citation type="submission" date="2021-01" db="EMBL/GenBank/DDBJ databases">
        <title>Whole genome shotgun sequence of Verrucosispora sediminis NBRC 107745.</title>
        <authorList>
            <person name="Komaki H."/>
            <person name="Tamura T."/>
        </authorList>
    </citation>
    <scope>NUCLEOTIDE SEQUENCE</scope>
    <source>
        <strain evidence="2">NBRC 107745</strain>
    </source>
</reference>
<feature type="compositionally biased region" description="Basic and acidic residues" evidence="1">
    <location>
        <begin position="64"/>
        <end position="88"/>
    </location>
</feature>
<protein>
    <submittedName>
        <fullName evidence="2">Uncharacterized protein</fullName>
    </submittedName>
</protein>
<evidence type="ECO:0000313" key="2">
    <source>
        <dbReference type="EMBL" id="GIJ34995.1"/>
    </source>
</evidence>
<dbReference type="RefSeq" id="WP_093407899.1">
    <property type="nucleotide sequence ID" value="NZ_BOPD01000026.1"/>
</dbReference>
<evidence type="ECO:0000313" key="3">
    <source>
        <dbReference type="Proteomes" id="UP000607311"/>
    </source>
</evidence>
<sequence length="111" mass="12306">MNDDITQEPLARAVLAKLARTRGPDDPLGSLARTVLSGEANLQTAASISWYGTALHASFEEAMARRDTMSPQERAEHERQTRLLRDAGDDLTLLDDDDTEDEERPEGGQQR</sequence>
<proteinExistence type="predicted"/>
<feature type="region of interest" description="Disordered" evidence="1">
    <location>
        <begin position="64"/>
        <end position="111"/>
    </location>
</feature>
<dbReference type="OrthoDB" id="3384305at2"/>
<dbReference type="Proteomes" id="UP000607311">
    <property type="component" value="Unassembled WGS sequence"/>
</dbReference>
<comment type="caution">
    <text evidence="2">The sequence shown here is derived from an EMBL/GenBank/DDBJ whole genome shotgun (WGS) entry which is preliminary data.</text>
</comment>
<gene>
    <name evidence="2" type="ORF">Vse01_41430</name>
</gene>
<feature type="compositionally biased region" description="Acidic residues" evidence="1">
    <location>
        <begin position="92"/>
        <end position="104"/>
    </location>
</feature>
<accession>A0A9W5UX37</accession>
<organism evidence="2 3">
    <name type="scientific">Micromonospora sediminimaris</name>
    <dbReference type="NCBI Taxonomy" id="547162"/>
    <lineage>
        <taxon>Bacteria</taxon>
        <taxon>Bacillati</taxon>
        <taxon>Actinomycetota</taxon>
        <taxon>Actinomycetes</taxon>
        <taxon>Micromonosporales</taxon>
        <taxon>Micromonosporaceae</taxon>
        <taxon>Micromonospora</taxon>
    </lineage>
</organism>
<dbReference type="AlphaFoldDB" id="A0A9W5UX37"/>
<evidence type="ECO:0000256" key="1">
    <source>
        <dbReference type="SAM" id="MobiDB-lite"/>
    </source>
</evidence>
<keyword evidence="3" id="KW-1185">Reference proteome</keyword>
<dbReference type="EMBL" id="BOPD01000026">
    <property type="protein sequence ID" value="GIJ34995.1"/>
    <property type="molecule type" value="Genomic_DNA"/>
</dbReference>
<name>A0A9W5UX37_9ACTN</name>